<keyword evidence="5" id="KW-0472">Membrane</keyword>
<name>A0A1H4NMB2_9BACT</name>
<dbReference type="GO" id="GO:0030246">
    <property type="term" value="F:carbohydrate binding"/>
    <property type="evidence" value="ECO:0007669"/>
    <property type="project" value="InterPro"/>
</dbReference>
<comment type="subcellular location">
    <subcellularLocation>
        <location evidence="1">Cell outer membrane</location>
        <topology evidence="1">Multi-pass membrane protein</topology>
    </subcellularLocation>
</comment>
<evidence type="ECO:0000256" key="6">
    <source>
        <dbReference type="ARBA" id="ARBA00023237"/>
    </source>
</evidence>
<dbReference type="GO" id="GO:0044718">
    <property type="term" value="P:siderophore transmembrane transport"/>
    <property type="evidence" value="ECO:0007669"/>
    <property type="project" value="TreeGrafter"/>
</dbReference>
<evidence type="ECO:0000256" key="5">
    <source>
        <dbReference type="ARBA" id="ARBA00023136"/>
    </source>
</evidence>
<evidence type="ECO:0000256" key="1">
    <source>
        <dbReference type="ARBA" id="ARBA00004571"/>
    </source>
</evidence>
<dbReference type="InterPro" id="IPR039426">
    <property type="entry name" value="TonB-dep_rcpt-like"/>
</dbReference>
<feature type="chain" id="PRO_5010285512" evidence="7">
    <location>
        <begin position="30"/>
        <end position="1221"/>
    </location>
</feature>
<dbReference type="Gene3D" id="2.40.170.20">
    <property type="entry name" value="TonB-dependent receptor, beta-barrel domain"/>
    <property type="match status" value="1"/>
</dbReference>
<dbReference type="Gene3D" id="2.60.40.1120">
    <property type="entry name" value="Carboxypeptidase-like, regulatory domain"/>
    <property type="match status" value="1"/>
</dbReference>
<dbReference type="SUPFAM" id="SSF49452">
    <property type="entry name" value="Starch-binding domain-like"/>
    <property type="match status" value="1"/>
</dbReference>
<keyword evidence="3" id="KW-1134">Transmembrane beta strand</keyword>
<dbReference type="GO" id="GO:0015344">
    <property type="term" value="F:siderophore uptake transmembrane transporter activity"/>
    <property type="evidence" value="ECO:0007669"/>
    <property type="project" value="TreeGrafter"/>
</dbReference>
<keyword evidence="9" id="KW-0121">Carboxypeptidase</keyword>
<keyword evidence="9" id="KW-0378">Hydrolase</keyword>
<feature type="domain" description="TonB-dependent transporter Oar-like beta-barrel" evidence="8">
    <location>
        <begin position="250"/>
        <end position="1214"/>
    </location>
</feature>
<gene>
    <name evidence="9" type="ORF">SAMN05443244_2295</name>
</gene>
<evidence type="ECO:0000256" key="7">
    <source>
        <dbReference type="SAM" id="SignalP"/>
    </source>
</evidence>
<evidence type="ECO:0000256" key="2">
    <source>
        <dbReference type="ARBA" id="ARBA00022448"/>
    </source>
</evidence>
<feature type="signal peptide" evidence="7">
    <location>
        <begin position="1"/>
        <end position="29"/>
    </location>
</feature>
<evidence type="ECO:0000259" key="8">
    <source>
        <dbReference type="Pfam" id="PF25183"/>
    </source>
</evidence>
<keyword evidence="2" id="KW-0813">Transport</keyword>
<dbReference type="GO" id="GO:0009279">
    <property type="term" value="C:cell outer membrane"/>
    <property type="evidence" value="ECO:0007669"/>
    <property type="project" value="UniProtKB-SubCell"/>
</dbReference>
<dbReference type="PANTHER" id="PTHR30069">
    <property type="entry name" value="TONB-DEPENDENT OUTER MEMBRANE RECEPTOR"/>
    <property type="match status" value="1"/>
</dbReference>
<keyword evidence="6" id="KW-0998">Cell outer membrane</keyword>
<dbReference type="Pfam" id="PF13620">
    <property type="entry name" value="CarboxypepD_reg"/>
    <property type="match status" value="1"/>
</dbReference>
<organism evidence="9 10">
    <name type="scientific">Terriglobus roseus</name>
    <dbReference type="NCBI Taxonomy" id="392734"/>
    <lineage>
        <taxon>Bacteria</taxon>
        <taxon>Pseudomonadati</taxon>
        <taxon>Acidobacteriota</taxon>
        <taxon>Terriglobia</taxon>
        <taxon>Terriglobales</taxon>
        <taxon>Acidobacteriaceae</taxon>
        <taxon>Terriglobus</taxon>
    </lineage>
</organism>
<sequence>MRSSFSGLRLVPTAVAAVVMLASAPGALAQTNYGSVRGQIKDGTGAHIKDAQVTLTNLDTKVERSSHTTDAGDYVFSAVDPGNYRITVVDKGFKTYEDSGLRVELGATTTIDASLQIGASGETVEVTAESPLLDTASASGGQLFSEQQIQDLPNLGRNPFIFEKFDSGVVTTGDPRYVRAEDQTGLSQVSLAGAPIGSNNYVVDGIPISTSSGGVTFIPSPEAVSDAKVQVNTYDAEAGRTGGGIFNTSLKSGSTQYHGSLYGETRQTPWSANLWFNPANATTGLKGATLDNTTYLYAGAFGGPLPFMKKIKWLDNTFFWVTEEGYRQAQPLTGATTAFFLPTAAERNGDFSGDGITLYDPTRGNPTGSNRVCQITSAGDCTSGTKNVIPTSYINPIGKYILNQFPAPQSNIGYAAALAGPQNNFTNNVTFKTRSDMYSGKLSHTFAPWWTASSSYVHLATQEPTGDTIGVLVSSRNQKLLRYNDATALNNTFTISPTLLLTVGYGFNRYYSGTLQGSTGFDATSGFGGSGFPSSLVNQFQSKTFPSIGISNIGMGSIGLGASNSGPTINFSRNLVVGFTKTLNKHNVKFGYVFRAMSAYNPSTANGGGTFNFTGAYSNKTGGTVSGPYAYADILMGLPATATAQVTAIANSFVENYHAVYLQDDVRLTSKFTLNVGVRYEYELGEKERNNNFNVGFDQNISYAIPGSAIGTAKGGLRYAGQNGAPTHCCNLSHVKFSPRIGIAYQVLPKTVFHAGFGVFYAPVGIVNPTIGYAQTTSYTPVDFVSGAAAGTKVGSAAYLSTPFPTGLITPSGNSLGPLTSLGSSLATLQDFARRFPFVQQYSADIQQELPAGFVFKLSYVGAHSRNIANSYNIDQASASQLSAAKVAGTDLTTTVTNPYYVASVASGGTNYATSLTPTVRRAQLLLPFPQFTGVTVNGSNGYSNYNSMAVKVQKRMSHGVTLLSTYTWAANWDNLWSASSQIYSAGGPQDVFNPKAEYSRALSSVPNRFTAAISYELPFGRGKLIGSHVNRLVDEAINGWQINDEWIMQNGVPLPISQTNMNSDRGVTGFGGATQRPNLVGDAHDACRSGSPQGRLGNTAYGVLPKYLNANAFSAAQPFTFGTAPRLLPCRGPGINTSDVSINKSFSIGEHVKAQFRAEALNAFNTPQFDAPNTVLIVSQNGINAAPTVTGGNTGATQLGNITNTVGFARIIQLGGKITF</sequence>
<accession>A0A1H4NMB2</accession>
<evidence type="ECO:0000313" key="9">
    <source>
        <dbReference type="EMBL" id="SEB96351.1"/>
    </source>
</evidence>
<dbReference type="PANTHER" id="PTHR30069:SF46">
    <property type="entry name" value="OAR PROTEIN"/>
    <property type="match status" value="1"/>
</dbReference>
<dbReference type="AlphaFoldDB" id="A0A1H4NMB2"/>
<evidence type="ECO:0000256" key="4">
    <source>
        <dbReference type="ARBA" id="ARBA00022692"/>
    </source>
</evidence>
<proteinExistence type="predicted"/>
<dbReference type="OrthoDB" id="97893at2"/>
<reference evidence="9 10" key="1">
    <citation type="submission" date="2016-10" db="EMBL/GenBank/DDBJ databases">
        <authorList>
            <person name="de Groot N.N."/>
        </authorList>
    </citation>
    <scope>NUCLEOTIDE SEQUENCE [LARGE SCALE GENOMIC DNA]</scope>
    <source>
        <strain evidence="9 10">AB35.6</strain>
    </source>
</reference>
<dbReference type="Proteomes" id="UP000182409">
    <property type="component" value="Unassembled WGS sequence"/>
</dbReference>
<evidence type="ECO:0000256" key="3">
    <source>
        <dbReference type="ARBA" id="ARBA00022452"/>
    </source>
</evidence>
<keyword evidence="4" id="KW-0812">Transmembrane</keyword>
<evidence type="ECO:0000313" key="10">
    <source>
        <dbReference type="Proteomes" id="UP000182409"/>
    </source>
</evidence>
<dbReference type="InterPro" id="IPR057601">
    <property type="entry name" value="Oar-like_b-barrel"/>
</dbReference>
<dbReference type="InterPro" id="IPR036942">
    <property type="entry name" value="Beta-barrel_TonB_sf"/>
</dbReference>
<dbReference type="Pfam" id="PF25183">
    <property type="entry name" value="OMP_b-brl_4"/>
    <property type="match status" value="1"/>
</dbReference>
<dbReference type="RefSeq" id="WP_074654130.1">
    <property type="nucleotide sequence ID" value="NZ_FNSD01000001.1"/>
</dbReference>
<keyword evidence="7" id="KW-0732">Signal</keyword>
<dbReference type="SUPFAM" id="SSF56935">
    <property type="entry name" value="Porins"/>
    <property type="match status" value="1"/>
</dbReference>
<keyword evidence="9" id="KW-0645">Protease</keyword>
<protein>
    <submittedName>
        <fullName evidence="9">Carboxypeptidase regulatory-like domain-containing protein</fullName>
    </submittedName>
</protein>
<dbReference type="EMBL" id="FNSD01000001">
    <property type="protein sequence ID" value="SEB96351.1"/>
    <property type="molecule type" value="Genomic_DNA"/>
</dbReference>
<dbReference type="InterPro" id="IPR013784">
    <property type="entry name" value="Carb-bd-like_fold"/>
</dbReference>
<dbReference type="GO" id="GO:0004180">
    <property type="term" value="F:carboxypeptidase activity"/>
    <property type="evidence" value="ECO:0007669"/>
    <property type="project" value="UniProtKB-KW"/>
</dbReference>